<dbReference type="Proteomes" id="UP000291343">
    <property type="component" value="Unassembled WGS sequence"/>
</dbReference>
<accession>A0A482XLT6</accession>
<comment type="caution">
    <text evidence="1">The sequence shown here is derived from an EMBL/GenBank/DDBJ whole genome shotgun (WGS) entry which is preliminary data.</text>
</comment>
<keyword evidence="2" id="KW-1185">Reference proteome</keyword>
<dbReference type="EMBL" id="QKKF02006703">
    <property type="protein sequence ID" value="RZF46268.1"/>
    <property type="molecule type" value="Genomic_DNA"/>
</dbReference>
<dbReference type="AlphaFoldDB" id="A0A482XLT6"/>
<reference evidence="1 2" key="1">
    <citation type="journal article" date="2017" name="Gigascience">
        <title>Genome sequence of the small brown planthopper, Laodelphax striatellus.</title>
        <authorList>
            <person name="Zhu J."/>
            <person name="Jiang F."/>
            <person name="Wang X."/>
            <person name="Yang P."/>
            <person name="Bao Y."/>
            <person name="Zhao W."/>
            <person name="Wang W."/>
            <person name="Lu H."/>
            <person name="Wang Q."/>
            <person name="Cui N."/>
            <person name="Li J."/>
            <person name="Chen X."/>
            <person name="Luo L."/>
            <person name="Yu J."/>
            <person name="Kang L."/>
            <person name="Cui F."/>
        </authorList>
    </citation>
    <scope>NUCLEOTIDE SEQUENCE [LARGE SCALE GENOMIC DNA]</scope>
    <source>
        <strain evidence="1">Lst14</strain>
    </source>
</reference>
<dbReference type="InParanoid" id="A0A482XLT6"/>
<organism evidence="1 2">
    <name type="scientific">Laodelphax striatellus</name>
    <name type="common">Small brown planthopper</name>
    <name type="synonym">Delphax striatella</name>
    <dbReference type="NCBI Taxonomy" id="195883"/>
    <lineage>
        <taxon>Eukaryota</taxon>
        <taxon>Metazoa</taxon>
        <taxon>Ecdysozoa</taxon>
        <taxon>Arthropoda</taxon>
        <taxon>Hexapoda</taxon>
        <taxon>Insecta</taxon>
        <taxon>Pterygota</taxon>
        <taxon>Neoptera</taxon>
        <taxon>Paraneoptera</taxon>
        <taxon>Hemiptera</taxon>
        <taxon>Auchenorrhyncha</taxon>
        <taxon>Fulgoroidea</taxon>
        <taxon>Delphacidae</taxon>
        <taxon>Criomorphinae</taxon>
        <taxon>Laodelphax</taxon>
    </lineage>
</organism>
<protein>
    <submittedName>
        <fullName evidence="1">Uncharacterized protein</fullName>
    </submittedName>
</protein>
<gene>
    <name evidence="1" type="ORF">LSTR_LSTR014195</name>
</gene>
<sequence>MLSISEVDIKLLFSPRVETEVGLIGEVIDVEEQFHKTRLRNERLRLFRLAAEQSRVFSVAQLCFCIAIYYLRTNRKQG</sequence>
<name>A0A482XLT6_LAOST</name>
<proteinExistence type="predicted"/>
<evidence type="ECO:0000313" key="2">
    <source>
        <dbReference type="Proteomes" id="UP000291343"/>
    </source>
</evidence>
<evidence type="ECO:0000313" key="1">
    <source>
        <dbReference type="EMBL" id="RZF46268.1"/>
    </source>
</evidence>